<gene>
    <name evidence="2" type="ORF">FRACYDRAFT_270593</name>
</gene>
<evidence type="ECO:0000313" key="3">
    <source>
        <dbReference type="Proteomes" id="UP000095751"/>
    </source>
</evidence>
<dbReference type="EMBL" id="KV784365">
    <property type="protein sequence ID" value="OEU12332.1"/>
    <property type="molecule type" value="Genomic_DNA"/>
</dbReference>
<organism evidence="2 3">
    <name type="scientific">Fragilariopsis cylindrus CCMP1102</name>
    <dbReference type="NCBI Taxonomy" id="635003"/>
    <lineage>
        <taxon>Eukaryota</taxon>
        <taxon>Sar</taxon>
        <taxon>Stramenopiles</taxon>
        <taxon>Ochrophyta</taxon>
        <taxon>Bacillariophyta</taxon>
        <taxon>Bacillariophyceae</taxon>
        <taxon>Bacillariophycidae</taxon>
        <taxon>Bacillariales</taxon>
        <taxon>Bacillariaceae</taxon>
        <taxon>Fragilariopsis</taxon>
    </lineage>
</organism>
<proteinExistence type="predicted"/>
<name>A0A1E7F2C8_9STRA</name>
<evidence type="ECO:0000313" key="2">
    <source>
        <dbReference type="EMBL" id="OEU12332.1"/>
    </source>
</evidence>
<evidence type="ECO:0000256" key="1">
    <source>
        <dbReference type="SAM" id="MobiDB-lite"/>
    </source>
</evidence>
<keyword evidence="3" id="KW-1185">Reference proteome</keyword>
<dbReference type="InParanoid" id="A0A1E7F2C8"/>
<protein>
    <submittedName>
        <fullName evidence="2">Uncharacterized protein</fullName>
    </submittedName>
</protein>
<accession>A0A1E7F2C8</accession>
<dbReference type="KEGG" id="fcy:FRACYDRAFT_270593"/>
<feature type="region of interest" description="Disordered" evidence="1">
    <location>
        <begin position="62"/>
        <end position="98"/>
    </location>
</feature>
<dbReference type="AlphaFoldDB" id="A0A1E7F2C8"/>
<reference evidence="2 3" key="1">
    <citation type="submission" date="2016-09" db="EMBL/GenBank/DDBJ databases">
        <title>Extensive genetic diversity and differential bi-allelic expression allows diatom success in the polar Southern Ocean.</title>
        <authorList>
            <consortium name="DOE Joint Genome Institute"/>
            <person name="Mock T."/>
            <person name="Otillar R.P."/>
            <person name="Strauss J."/>
            <person name="Dupont C."/>
            <person name="Frickenhaus S."/>
            <person name="Maumus F."/>
            <person name="Mcmullan M."/>
            <person name="Sanges R."/>
            <person name="Schmutz J."/>
            <person name="Toseland A."/>
            <person name="Valas R."/>
            <person name="Veluchamy A."/>
            <person name="Ward B.J."/>
            <person name="Allen A."/>
            <person name="Barry K."/>
            <person name="Falciatore A."/>
            <person name="Ferrante M."/>
            <person name="Fortunato A.E."/>
            <person name="Gloeckner G."/>
            <person name="Gruber A."/>
            <person name="Hipkin R."/>
            <person name="Janech M."/>
            <person name="Kroth P."/>
            <person name="Leese F."/>
            <person name="Lindquist E."/>
            <person name="Lyon B.R."/>
            <person name="Martin J."/>
            <person name="Mayer C."/>
            <person name="Parker M."/>
            <person name="Quesneville H."/>
            <person name="Raymond J."/>
            <person name="Uhlig C."/>
            <person name="Valentin K.U."/>
            <person name="Worden A.Z."/>
            <person name="Armbrust E.V."/>
            <person name="Bowler C."/>
            <person name="Green B."/>
            <person name="Moulton V."/>
            <person name="Van Oosterhout C."/>
            <person name="Grigoriev I."/>
        </authorList>
    </citation>
    <scope>NUCLEOTIDE SEQUENCE [LARGE SCALE GENOMIC DNA]</scope>
    <source>
        <strain evidence="2 3">CCMP1102</strain>
    </source>
</reference>
<sequence>MENAEKNADTNTNKVGQATAIEAADGLEVETTSNGEVSNLRALRASSPVRSVWHHLRGWTLISNTPVDASSDDNDRNEDDDAPQEGGGNNNVTRGSRSIISEIEMENRSSATSVRIVIADGDEHAVLDP</sequence>
<dbReference type="Proteomes" id="UP000095751">
    <property type="component" value="Unassembled WGS sequence"/>
</dbReference>
<feature type="compositionally biased region" description="Acidic residues" evidence="1">
    <location>
        <begin position="70"/>
        <end position="83"/>
    </location>
</feature>